<comment type="similarity">
    <text evidence="5">Belongs to the YqgF HJR family.</text>
</comment>
<sequence>MGKIIALDYGKKRTGIAATDDLKIIASGLQTVETSELFAFLEKYLSENNVEELIIGLPIDLKGINSEIEQDISAFIKRFESQFPHIPIHRVDERFTSKIASFYISKSGKSKKKRQDKGLIDKISATIILQDYLESKG</sequence>
<dbReference type="InterPro" id="IPR037027">
    <property type="entry name" value="YqgF/RNaseH-like_dom_sf"/>
</dbReference>
<comment type="subcellular location">
    <subcellularLocation>
        <location evidence="5">Cytoplasm</location>
    </subcellularLocation>
</comment>
<keyword evidence="8" id="KW-1185">Reference proteome</keyword>
<dbReference type="PANTHER" id="PTHR33317:SF4">
    <property type="entry name" value="POLYNUCLEOTIDYL TRANSFERASE, RIBONUCLEASE H-LIKE SUPERFAMILY PROTEIN"/>
    <property type="match status" value="1"/>
</dbReference>
<dbReference type="NCBIfam" id="TIGR00250">
    <property type="entry name" value="RNAse_H_YqgF"/>
    <property type="match status" value="1"/>
</dbReference>
<feature type="domain" description="YqgF/RNase H-like" evidence="6">
    <location>
        <begin position="2"/>
        <end position="100"/>
    </location>
</feature>
<dbReference type="PANTHER" id="PTHR33317">
    <property type="entry name" value="POLYNUCLEOTIDYL TRANSFERASE, RIBONUCLEASE H-LIKE SUPERFAMILY PROTEIN"/>
    <property type="match status" value="1"/>
</dbReference>
<keyword evidence="1 5" id="KW-0963">Cytoplasm</keyword>
<dbReference type="EMBL" id="FNAS01000006">
    <property type="protein sequence ID" value="SDE27039.1"/>
    <property type="molecule type" value="Genomic_DNA"/>
</dbReference>
<dbReference type="HAMAP" id="MF_00651">
    <property type="entry name" value="Nuclease_YqgF"/>
    <property type="match status" value="1"/>
</dbReference>
<comment type="function">
    <text evidence="5">Could be a nuclease involved in processing of the 5'-end of pre-16S rRNA.</text>
</comment>
<evidence type="ECO:0000313" key="8">
    <source>
        <dbReference type="Proteomes" id="UP000198517"/>
    </source>
</evidence>
<organism evidence="7 8">
    <name type="scientific">Riemerella columbipharyngis</name>
    <dbReference type="NCBI Taxonomy" id="1071918"/>
    <lineage>
        <taxon>Bacteria</taxon>
        <taxon>Pseudomonadati</taxon>
        <taxon>Bacteroidota</taxon>
        <taxon>Flavobacteriia</taxon>
        <taxon>Flavobacteriales</taxon>
        <taxon>Weeksellaceae</taxon>
        <taxon>Riemerella</taxon>
    </lineage>
</organism>
<evidence type="ECO:0000256" key="1">
    <source>
        <dbReference type="ARBA" id="ARBA00022490"/>
    </source>
</evidence>
<dbReference type="STRING" id="1071918.SAMN05421544_10613"/>
<dbReference type="Gene3D" id="3.30.420.140">
    <property type="entry name" value="YqgF/RNase H-like domain"/>
    <property type="match status" value="1"/>
</dbReference>
<name>A0A1G7BJ00_9FLAO</name>
<keyword evidence="2 5" id="KW-0690">Ribosome biogenesis</keyword>
<dbReference type="GO" id="GO:0004518">
    <property type="term" value="F:nuclease activity"/>
    <property type="evidence" value="ECO:0007669"/>
    <property type="project" value="UniProtKB-KW"/>
</dbReference>
<evidence type="ECO:0000256" key="4">
    <source>
        <dbReference type="ARBA" id="ARBA00022801"/>
    </source>
</evidence>
<dbReference type="GO" id="GO:0016788">
    <property type="term" value="F:hydrolase activity, acting on ester bonds"/>
    <property type="evidence" value="ECO:0007669"/>
    <property type="project" value="UniProtKB-UniRule"/>
</dbReference>
<dbReference type="Proteomes" id="UP000198517">
    <property type="component" value="Unassembled WGS sequence"/>
</dbReference>
<dbReference type="SUPFAM" id="SSF53098">
    <property type="entry name" value="Ribonuclease H-like"/>
    <property type="match status" value="1"/>
</dbReference>
<proteinExistence type="inferred from homology"/>
<dbReference type="GO" id="GO:0000967">
    <property type="term" value="P:rRNA 5'-end processing"/>
    <property type="evidence" value="ECO:0007669"/>
    <property type="project" value="UniProtKB-UniRule"/>
</dbReference>
<evidence type="ECO:0000256" key="5">
    <source>
        <dbReference type="HAMAP-Rule" id="MF_00651"/>
    </source>
</evidence>
<evidence type="ECO:0000259" key="6">
    <source>
        <dbReference type="SMART" id="SM00732"/>
    </source>
</evidence>
<dbReference type="EC" id="3.1.-.-" evidence="5"/>
<dbReference type="InterPro" id="IPR006641">
    <property type="entry name" value="YqgF/RNaseH-like_dom"/>
</dbReference>
<dbReference type="RefSeq" id="WP_092736299.1">
    <property type="nucleotide sequence ID" value="NZ_FNAS01000006.1"/>
</dbReference>
<dbReference type="AlphaFoldDB" id="A0A1G7BJ00"/>
<keyword evidence="3 5" id="KW-0540">Nuclease</keyword>
<dbReference type="InterPro" id="IPR012337">
    <property type="entry name" value="RNaseH-like_sf"/>
</dbReference>
<dbReference type="Pfam" id="PF03652">
    <property type="entry name" value="RuvX"/>
    <property type="match status" value="1"/>
</dbReference>
<evidence type="ECO:0000313" key="7">
    <source>
        <dbReference type="EMBL" id="SDE27039.1"/>
    </source>
</evidence>
<dbReference type="SMART" id="SM00732">
    <property type="entry name" value="YqgFc"/>
    <property type="match status" value="1"/>
</dbReference>
<evidence type="ECO:0000256" key="3">
    <source>
        <dbReference type="ARBA" id="ARBA00022722"/>
    </source>
</evidence>
<accession>A0A1G7BJ00</accession>
<evidence type="ECO:0000256" key="2">
    <source>
        <dbReference type="ARBA" id="ARBA00022517"/>
    </source>
</evidence>
<reference evidence="7 8" key="1">
    <citation type="submission" date="2016-10" db="EMBL/GenBank/DDBJ databases">
        <authorList>
            <person name="de Groot N.N."/>
        </authorList>
    </citation>
    <scope>NUCLEOTIDE SEQUENCE [LARGE SCALE GENOMIC DNA]</scope>
    <source>
        <strain evidence="7 8">DSM 24015</strain>
    </source>
</reference>
<dbReference type="OrthoDB" id="9796140at2"/>
<gene>
    <name evidence="7" type="ORF">SAMN05421544_10613</name>
</gene>
<dbReference type="InterPro" id="IPR005227">
    <property type="entry name" value="YqgF"/>
</dbReference>
<keyword evidence="4 5" id="KW-0378">Hydrolase</keyword>
<protein>
    <recommendedName>
        <fullName evidence="5">Putative pre-16S rRNA nuclease</fullName>
        <ecNumber evidence="5">3.1.-.-</ecNumber>
    </recommendedName>
</protein>
<dbReference type="CDD" id="cd16964">
    <property type="entry name" value="YqgF"/>
    <property type="match status" value="1"/>
</dbReference>
<dbReference type="GO" id="GO:0005829">
    <property type="term" value="C:cytosol"/>
    <property type="evidence" value="ECO:0007669"/>
    <property type="project" value="TreeGrafter"/>
</dbReference>